<organism evidence="2 3">
    <name type="scientific">Persicobacter diffluens</name>
    <dbReference type="NCBI Taxonomy" id="981"/>
    <lineage>
        <taxon>Bacteria</taxon>
        <taxon>Pseudomonadati</taxon>
        <taxon>Bacteroidota</taxon>
        <taxon>Cytophagia</taxon>
        <taxon>Cytophagales</taxon>
        <taxon>Persicobacteraceae</taxon>
        <taxon>Persicobacter</taxon>
    </lineage>
</organism>
<dbReference type="EMBL" id="BQKE01000006">
    <property type="protein sequence ID" value="GJM64567.1"/>
    <property type="molecule type" value="Genomic_DNA"/>
</dbReference>
<feature type="signal peptide" evidence="1">
    <location>
        <begin position="1"/>
        <end position="24"/>
    </location>
</feature>
<evidence type="ECO:0000313" key="3">
    <source>
        <dbReference type="Proteomes" id="UP001310022"/>
    </source>
</evidence>
<evidence type="ECO:0000256" key="1">
    <source>
        <dbReference type="SAM" id="SignalP"/>
    </source>
</evidence>
<keyword evidence="3" id="KW-1185">Reference proteome</keyword>
<dbReference type="Proteomes" id="UP001310022">
    <property type="component" value="Unassembled WGS sequence"/>
</dbReference>
<evidence type="ECO:0000313" key="2">
    <source>
        <dbReference type="EMBL" id="GJM64567.1"/>
    </source>
</evidence>
<dbReference type="RefSeq" id="WP_338239627.1">
    <property type="nucleotide sequence ID" value="NZ_BQKE01000006.1"/>
</dbReference>
<keyword evidence="1" id="KW-0732">Signal</keyword>
<protein>
    <recommendedName>
        <fullName evidence="4">Transporter</fullName>
    </recommendedName>
</protein>
<feature type="chain" id="PRO_5042856298" description="Transporter" evidence="1">
    <location>
        <begin position="25"/>
        <end position="303"/>
    </location>
</feature>
<dbReference type="AlphaFoldDB" id="A0AAN4W3Q3"/>
<gene>
    <name evidence="2" type="ORF">PEDI_51190</name>
</gene>
<reference evidence="2 3" key="1">
    <citation type="submission" date="2021-12" db="EMBL/GenBank/DDBJ databases">
        <title>Genome sequencing of bacteria with rrn-lacking chromosome and rrn-plasmid.</title>
        <authorList>
            <person name="Anda M."/>
            <person name="Iwasaki W."/>
        </authorList>
    </citation>
    <scope>NUCLEOTIDE SEQUENCE [LARGE SCALE GENOMIC DNA]</scope>
    <source>
        <strain evidence="2 3">NBRC 15940</strain>
    </source>
</reference>
<comment type="caution">
    <text evidence="2">The sequence shown here is derived from an EMBL/GenBank/DDBJ whole genome shotgun (WGS) entry which is preliminary data.</text>
</comment>
<dbReference type="PROSITE" id="PS51257">
    <property type="entry name" value="PROKAR_LIPOPROTEIN"/>
    <property type="match status" value="1"/>
</dbReference>
<proteinExistence type="predicted"/>
<name>A0AAN4W3Q3_9BACT</name>
<accession>A0AAN4W3Q3</accession>
<sequence length="303" mass="32753">MKKYFTSLVLTLIACSWASFTVLAQEADSTAAPINENEKIAKELVNPNTTLGLMAFPIDYVHYKGTAPGASSQNGLVINFQPSLPIPLSKSVNLFVRPLIPLHISQPTMGEQGFSQQGVNLGNISADVAVGKTWPSKFISILGVFGSFPTATVEALKAPHITLGPELMLAQLTDWGGIGLLVNHSWSVNSPGGVDAPLSPEYMWATNNGTEASSVTAGQYFYVVNLRNAWQITGQPTWAFNHKASKGNRLSLPLGTGVSKVTKFGKLPVKISLQYWYYVASPDMFGAQHQVRLQIAPVIPLPW</sequence>
<evidence type="ECO:0008006" key="4">
    <source>
        <dbReference type="Google" id="ProtNLM"/>
    </source>
</evidence>